<keyword evidence="2" id="KW-0805">Transcription regulation</keyword>
<dbReference type="Gene3D" id="1.10.10.10">
    <property type="entry name" value="Winged helix-like DNA-binding domain superfamily/Winged helix DNA-binding domain"/>
    <property type="match status" value="1"/>
</dbReference>
<dbReference type="PROSITE" id="PS50931">
    <property type="entry name" value="HTH_LYSR"/>
    <property type="match status" value="1"/>
</dbReference>
<dbReference type="AlphaFoldDB" id="S6AI72"/>
<gene>
    <name evidence="6" type="primary">gbuR</name>
    <name evidence="6" type="ORF">PCA10_22730</name>
</gene>
<dbReference type="CDD" id="cd05466">
    <property type="entry name" value="PBP2_LTTR_substrate"/>
    <property type="match status" value="1"/>
</dbReference>
<dbReference type="SUPFAM" id="SSF46785">
    <property type="entry name" value="Winged helix' DNA-binding domain"/>
    <property type="match status" value="1"/>
</dbReference>
<accession>S6AI72</accession>
<dbReference type="SUPFAM" id="SSF53850">
    <property type="entry name" value="Periplasmic binding protein-like II"/>
    <property type="match status" value="1"/>
</dbReference>
<dbReference type="GO" id="GO:0003700">
    <property type="term" value="F:DNA-binding transcription factor activity"/>
    <property type="evidence" value="ECO:0007669"/>
    <property type="project" value="InterPro"/>
</dbReference>
<feature type="domain" description="HTH lysR-type" evidence="5">
    <location>
        <begin position="1"/>
        <end position="32"/>
    </location>
</feature>
<dbReference type="PANTHER" id="PTHR30126:SF98">
    <property type="entry name" value="HTH-TYPE TRANSCRIPTIONAL ACTIVATOR BAUR"/>
    <property type="match status" value="1"/>
</dbReference>
<evidence type="ECO:0000256" key="3">
    <source>
        <dbReference type="ARBA" id="ARBA00023125"/>
    </source>
</evidence>
<reference evidence="6 7" key="1">
    <citation type="journal article" date="2013" name="Genome Announc.">
        <title>Complete Genome Sequence of the Carbazole Degrader Pseudomonas resinovorans Strain CA10 (NBRC 106553).</title>
        <authorList>
            <person name="Shintani M."/>
            <person name="Hosoyama A."/>
            <person name="Ohji S."/>
            <person name="Tsuchikane K."/>
            <person name="Takarada H."/>
            <person name="Yamazoe A."/>
            <person name="Fujita N."/>
            <person name="Nojiri H."/>
        </authorList>
    </citation>
    <scope>NUCLEOTIDE SEQUENCE [LARGE SCALE GENOMIC DNA]</scope>
    <source>
        <strain evidence="6 7">NBRC 106553</strain>
    </source>
</reference>
<dbReference type="Pfam" id="PF03466">
    <property type="entry name" value="LysR_substrate"/>
    <property type="match status" value="1"/>
</dbReference>
<proteinExistence type="inferred from homology"/>
<dbReference type="InterPro" id="IPR005119">
    <property type="entry name" value="LysR_subst-bd"/>
</dbReference>
<dbReference type="STRING" id="1245471.PCA10_22730"/>
<evidence type="ECO:0000259" key="5">
    <source>
        <dbReference type="PROSITE" id="PS50931"/>
    </source>
</evidence>
<dbReference type="Proteomes" id="UP000015503">
    <property type="component" value="Chromosome"/>
</dbReference>
<dbReference type="Gene3D" id="3.40.190.290">
    <property type="match status" value="1"/>
</dbReference>
<evidence type="ECO:0000313" key="7">
    <source>
        <dbReference type="Proteomes" id="UP000015503"/>
    </source>
</evidence>
<evidence type="ECO:0000256" key="1">
    <source>
        <dbReference type="ARBA" id="ARBA00009437"/>
    </source>
</evidence>
<dbReference type="HOGENOM" id="CLU_039613_0_0_6"/>
<sequence>MSTPAISSYMSQLEEQLGMQLCSRGRSGFSLTSKGQLILDEAQFLIGQIDNFENYVIELKGELRGTISVGILDSMLTDKQVNIVDLLGDFTSKNPKVHINLKMLSPFELQREVLEGKIDLAIGALPTKMSGLKYIHLYIEQHWLYCSDRHPLSKEAEVDADRVRQYALINRGYWSSSEILKHGFKECSATVESMEAALILALSGSYIGYLPDHLARSWETEGRLLRLLPESFGYQAEFSLIIKNGRLREPLIQAFRDEMGRLYNREIR</sequence>
<protein>
    <submittedName>
        <fullName evidence="6">LysR family transcriptional regulator GbuR</fullName>
    </submittedName>
</protein>
<dbReference type="KEGG" id="pre:PCA10_22730"/>
<dbReference type="InterPro" id="IPR036390">
    <property type="entry name" value="WH_DNA-bd_sf"/>
</dbReference>
<keyword evidence="3" id="KW-0238">DNA-binding</keyword>
<dbReference type="PATRIC" id="fig|1245471.3.peg.2295"/>
<keyword evidence="7" id="KW-1185">Reference proteome</keyword>
<organism evidence="6 7">
    <name type="scientific">Metapseudomonas resinovorans NBRC 106553</name>
    <dbReference type="NCBI Taxonomy" id="1245471"/>
    <lineage>
        <taxon>Bacteria</taxon>
        <taxon>Pseudomonadati</taxon>
        <taxon>Pseudomonadota</taxon>
        <taxon>Gammaproteobacteria</taxon>
        <taxon>Pseudomonadales</taxon>
        <taxon>Pseudomonadaceae</taxon>
        <taxon>Metapseudomonas</taxon>
    </lineage>
</organism>
<dbReference type="InterPro" id="IPR000847">
    <property type="entry name" value="LysR_HTH_N"/>
</dbReference>
<dbReference type="Pfam" id="PF00126">
    <property type="entry name" value="HTH_1"/>
    <property type="match status" value="1"/>
</dbReference>
<dbReference type="GO" id="GO:0000976">
    <property type="term" value="F:transcription cis-regulatory region binding"/>
    <property type="evidence" value="ECO:0007669"/>
    <property type="project" value="TreeGrafter"/>
</dbReference>
<dbReference type="PANTHER" id="PTHR30126">
    <property type="entry name" value="HTH-TYPE TRANSCRIPTIONAL REGULATOR"/>
    <property type="match status" value="1"/>
</dbReference>
<evidence type="ECO:0000256" key="2">
    <source>
        <dbReference type="ARBA" id="ARBA00023015"/>
    </source>
</evidence>
<evidence type="ECO:0000313" key="6">
    <source>
        <dbReference type="EMBL" id="BAN48005.1"/>
    </source>
</evidence>
<comment type="similarity">
    <text evidence="1">Belongs to the LysR transcriptional regulatory family.</text>
</comment>
<keyword evidence="4" id="KW-0804">Transcription</keyword>
<name>S6AI72_METRE</name>
<dbReference type="EMBL" id="AP013068">
    <property type="protein sequence ID" value="BAN48005.1"/>
    <property type="molecule type" value="Genomic_DNA"/>
</dbReference>
<dbReference type="InterPro" id="IPR036388">
    <property type="entry name" value="WH-like_DNA-bd_sf"/>
</dbReference>
<dbReference type="eggNOG" id="COG0583">
    <property type="taxonomic scope" value="Bacteria"/>
</dbReference>
<evidence type="ECO:0000256" key="4">
    <source>
        <dbReference type="ARBA" id="ARBA00023163"/>
    </source>
</evidence>